<protein>
    <submittedName>
        <fullName evidence="3">Uncharacterized protein</fullName>
    </submittedName>
</protein>
<evidence type="ECO:0000256" key="2">
    <source>
        <dbReference type="SAM" id="MobiDB-lite"/>
    </source>
</evidence>
<evidence type="ECO:0000313" key="3">
    <source>
        <dbReference type="EMBL" id="KKL81657.1"/>
    </source>
</evidence>
<proteinExistence type="predicted"/>
<organism evidence="3">
    <name type="scientific">marine sediment metagenome</name>
    <dbReference type="NCBI Taxonomy" id="412755"/>
    <lineage>
        <taxon>unclassified sequences</taxon>
        <taxon>metagenomes</taxon>
        <taxon>ecological metagenomes</taxon>
    </lineage>
</organism>
<dbReference type="EMBL" id="LAZR01022501">
    <property type="protein sequence ID" value="KKL81657.1"/>
    <property type="molecule type" value="Genomic_DNA"/>
</dbReference>
<feature type="region of interest" description="Disordered" evidence="2">
    <location>
        <begin position="43"/>
        <end position="68"/>
    </location>
</feature>
<gene>
    <name evidence="3" type="ORF">LCGC14_1992550</name>
</gene>
<feature type="coiled-coil region" evidence="1">
    <location>
        <begin position="254"/>
        <end position="340"/>
    </location>
</feature>
<name>A0A0F9I2S8_9ZZZZ</name>
<accession>A0A0F9I2S8</accession>
<evidence type="ECO:0000256" key="1">
    <source>
        <dbReference type="SAM" id="Coils"/>
    </source>
</evidence>
<comment type="caution">
    <text evidence="3">The sequence shown here is derived from an EMBL/GenBank/DDBJ whole genome shotgun (WGS) entry which is preliminary data.</text>
</comment>
<feature type="compositionally biased region" description="Low complexity" evidence="2">
    <location>
        <begin position="49"/>
        <end position="59"/>
    </location>
</feature>
<dbReference type="AlphaFoldDB" id="A0A0F9I2S8"/>
<keyword evidence="1" id="KW-0175">Coiled coil</keyword>
<reference evidence="3" key="1">
    <citation type="journal article" date="2015" name="Nature">
        <title>Complex archaea that bridge the gap between prokaryotes and eukaryotes.</title>
        <authorList>
            <person name="Spang A."/>
            <person name="Saw J.H."/>
            <person name="Jorgensen S.L."/>
            <person name="Zaremba-Niedzwiedzka K."/>
            <person name="Martijn J."/>
            <person name="Lind A.E."/>
            <person name="van Eijk R."/>
            <person name="Schleper C."/>
            <person name="Guy L."/>
            <person name="Ettema T.J."/>
        </authorList>
    </citation>
    <scope>NUCLEOTIDE SEQUENCE</scope>
</reference>
<sequence>MVNGKKTRTDLEPKFDKPPLTAKQLCEAKGGTWDEARGVCILPPPTTPKVPKTEATTPEILPTPQTSKQVPLLSDEEIIAVFGTINISKSQRFQLEDAKIRGKGSIKGFGDLNAGRGFTEAQSAALAPAQAAAQSQALIEEERQRLIAEETPQRRELSPELSVGEQIPVLGGIIGTLSDFIRPLKKKLGFKTFEQLPPQDERNIALTEIARIETERGLTISEQFGKVVESVGLANIGVFGLSAKDLIETPSENAREALSNIRKERRRITNIETNVKLSYLPVEVARDQIEDIEENVIRLASRVGFLVSQSPELKFNSDFVNTMETEILQTEEKIFQAKQNILTGASIDPTEIQILQKLQEVQDEEDL</sequence>